<keyword evidence="5" id="KW-1185">Reference proteome</keyword>
<proteinExistence type="predicted"/>
<dbReference type="EMBL" id="CAADRA010007251">
    <property type="protein sequence ID" value="VFT99733.1"/>
    <property type="molecule type" value="Genomic_DNA"/>
</dbReference>
<evidence type="ECO:0000256" key="1">
    <source>
        <dbReference type="SAM" id="MobiDB-lite"/>
    </source>
</evidence>
<dbReference type="AlphaFoldDB" id="A0A485LMM9"/>
<dbReference type="InterPro" id="IPR051130">
    <property type="entry name" value="Mito_struct-func_regulator"/>
</dbReference>
<dbReference type="PANTHER" id="PTHR43173">
    <property type="entry name" value="ABC1 FAMILY PROTEIN"/>
    <property type="match status" value="1"/>
</dbReference>
<dbReference type="SUPFAM" id="SSF56112">
    <property type="entry name" value="Protein kinase-like (PK-like)"/>
    <property type="match status" value="1"/>
</dbReference>
<sequence>MLSSLRRASNVPSIARWRHVASKSTLAATPSSAARAKAPLSFLGTLARSAAVAVGLAGGAIYYRMQVDEGFARSMYFYAKVVPAYIDYRATQFYIEDILKLDDAEQDVYYNRLHDQYAPAIFDVIYALKGFYIKIAQIGSTRDDFVPAQYLDRAKKLQSDAPAKSLDEIIAIVEASYGKPFGEMFKSIAPTPLGAASIGQVHKAELLDGTVVVIKVQFPDAEKHFRNDMGTIKSFCSVAQPAHMPQLNEIEKQFMTEFDYRREADNLIEVRRNILKSPFADRFVVPMPYKDLCTKEVLVMEYLQGTSLLTGINNHFEKIAKERHTSVDALRAAQEKEDAEREAQGLERRTGPTEDELRQYQRLLAARDTWTKTKHALYDYSLGFLYPRHGGLKAPEHELDDAKLINLPEILRLVVEVHGYEMLIDGCFNGDPHPGNIMLLDDGRIGLIDYGQVKHLNDDQRRLLAQCIVALAEGTVDDVVKITTEMGLRTKRMDPYVIERYSRIGFDRDDKSITEGLNIQLFLESLEARDPVLAQGDDFIMASRVSLLLRGLSYALRYPMSHAKMWLPLAKQSLTENPTFNNPTTVTEAQVGA</sequence>
<dbReference type="InterPro" id="IPR004147">
    <property type="entry name" value="ABC1_dom"/>
</dbReference>
<name>A0A485LMM9_9STRA</name>
<feature type="domain" description="ABC1 atypical kinase-like" evidence="2">
    <location>
        <begin position="156"/>
        <end position="308"/>
    </location>
</feature>
<accession>A0A485LMM9</accession>
<dbReference type="OrthoDB" id="427480at2759"/>
<evidence type="ECO:0000313" key="3">
    <source>
        <dbReference type="EMBL" id="KAF0684962.1"/>
    </source>
</evidence>
<feature type="domain" description="ABC1 atypical kinase-like" evidence="2">
    <location>
        <begin position="401"/>
        <end position="481"/>
    </location>
</feature>
<evidence type="ECO:0000313" key="5">
    <source>
        <dbReference type="Proteomes" id="UP000332933"/>
    </source>
</evidence>
<gene>
    <name evidence="4" type="primary">Aste57867_23085</name>
    <name evidence="3" type="ORF">As57867_023014</name>
    <name evidence="4" type="ORF">ASTE57867_23085</name>
</gene>
<dbReference type="PANTHER" id="PTHR43173:SF34">
    <property type="entry name" value="ABC1 ATYPICAL KINASE-LIKE DOMAIN-CONTAINING PROTEIN"/>
    <property type="match status" value="1"/>
</dbReference>
<dbReference type="Pfam" id="PF03109">
    <property type="entry name" value="ABC1"/>
    <property type="match status" value="2"/>
</dbReference>
<dbReference type="InterPro" id="IPR011009">
    <property type="entry name" value="Kinase-like_dom_sf"/>
</dbReference>
<dbReference type="CDD" id="cd05121">
    <property type="entry name" value="ABC1_ADCK3-like"/>
    <property type="match status" value="1"/>
</dbReference>
<dbReference type="EMBL" id="VJMH01007225">
    <property type="protein sequence ID" value="KAF0684962.1"/>
    <property type="molecule type" value="Genomic_DNA"/>
</dbReference>
<dbReference type="Proteomes" id="UP000332933">
    <property type="component" value="Unassembled WGS sequence"/>
</dbReference>
<evidence type="ECO:0000313" key="4">
    <source>
        <dbReference type="EMBL" id="VFT99733.1"/>
    </source>
</evidence>
<organism evidence="4 5">
    <name type="scientific">Aphanomyces stellatus</name>
    <dbReference type="NCBI Taxonomy" id="120398"/>
    <lineage>
        <taxon>Eukaryota</taxon>
        <taxon>Sar</taxon>
        <taxon>Stramenopiles</taxon>
        <taxon>Oomycota</taxon>
        <taxon>Saprolegniomycetes</taxon>
        <taxon>Saprolegniales</taxon>
        <taxon>Verrucalvaceae</taxon>
        <taxon>Aphanomyces</taxon>
    </lineage>
</organism>
<protein>
    <submittedName>
        <fullName evidence="4">Aste57867_23085 protein</fullName>
    </submittedName>
</protein>
<reference evidence="4 5" key="1">
    <citation type="submission" date="2019-03" db="EMBL/GenBank/DDBJ databases">
        <authorList>
            <person name="Gaulin E."/>
            <person name="Dumas B."/>
        </authorList>
    </citation>
    <scope>NUCLEOTIDE SEQUENCE [LARGE SCALE GENOMIC DNA]</scope>
    <source>
        <strain evidence="4">CBS 568.67</strain>
    </source>
</reference>
<feature type="region of interest" description="Disordered" evidence="1">
    <location>
        <begin position="333"/>
        <end position="354"/>
    </location>
</feature>
<reference evidence="3" key="2">
    <citation type="submission" date="2019-06" db="EMBL/GenBank/DDBJ databases">
        <title>Genomics analysis of Aphanomyces spp. identifies a new class of oomycete effector associated with host adaptation.</title>
        <authorList>
            <person name="Gaulin E."/>
        </authorList>
    </citation>
    <scope>NUCLEOTIDE SEQUENCE</scope>
    <source>
        <strain evidence="3">CBS 578.67</strain>
    </source>
</reference>
<evidence type="ECO:0000259" key="2">
    <source>
        <dbReference type="Pfam" id="PF03109"/>
    </source>
</evidence>